<keyword evidence="1" id="KW-0732">Signal</keyword>
<proteinExistence type="predicted"/>
<sequence length="181" mass="21585">MKTRVVLILAICFSLFNFVVLAQNGYEDKVNRYNHNGQKEGLWKENTSKYWRTETYYQNGKKNGIYKKFSTRRNELELFGEYRNDTITGTWYHFGDYGHLMMTFSEFTKNIHSIITGNNKGKYTPDYKCYMTSYYPNGRKKEEGLLLWNEGESPESDFSVEYGEWKYYDENGNLIEVKVFK</sequence>
<feature type="chain" id="PRO_5024405543" description="Toxin-antitoxin system YwqK family antitoxin" evidence="1">
    <location>
        <begin position="23"/>
        <end position="181"/>
    </location>
</feature>
<dbReference type="EMBL" id="VVXH01000017">
    <property type="protein sequence ID" value="KAA2376155.1"/>
    <property type="molecule type" value="Genomic_DNA"/>
</dbReference>
<comment type="caution">
    <text evidence="2">The sequence shown here is derived from an EMBL/GenBank/DDBJ whole genome shotgun (WGS) entry which is preliminary data.</text>
</comment>
<evidence type="ECO:0000256" key="1">
    <source>
        <dbReference type="SAM" id="SignalP"/>
    </source>
</evidence>
<dbReference type="SUPFAM" id="SSF82185">
    <property type="entry name" value="Histone H3 K4-specific methyltransferase SET7/9 N-terminal domain"/>
    <property type="match status" value="1"/>
</dbReference>
<organism evidence="2 3">
    <name type="scientific">Alistipes onderdonkii</name>
    <dbReference type="NCBI Taxonomy" id="328813"/>
    <lineage>
        <taxon>Bacteria</taxon>
        <taxon>Pseudomonadati</taxon>
        <taxon>Bacteroidota</taxon>
        <taxon>Bacteroidia</taxon>
        <taxon>Bacteroidales</taxon>
        <taxon>Rikenellaceae</taxon>
        <taxon>Alistipes</taxon>
    </lineage>
</organism>
<gene>
    <name evidence="2" type="ORF">F2Y10_14125</name>
</gene>
<dbReference type="Proteomes" id="UP000322940">
    <property type="component" value="Unassembled WGS sequence"/>
</dbReference>
<dbReference type="AlphaFoldDB" id="A0A5B3GQW9"/>
<reference evidence="2 3" key="1">
    <citation type="journal article" date="2019" name="Nat. Med.">
        <title>A library of human gut bacterial isolates paired with longitudinal multiomics data enables mechanistic microbiome research.</title>
        <authorList>
            <person name="Poyet M."/>
            <person name="Groussin M."/>
            <person name="Gibbons S.M."/>
            <person name="Avila-Pacheco J."/>
            <person name="Jiang X."/>
            <person name="Kearney S.M."/>
            <person name="Perrotta A.R."/>
            <person name="Berdy B."/>
            <person name="Zhao S."/>
            <person name="Lieberman T.D."/>
            <person name="Swanson P.K."/>
            <person name="Smith M."/>
            <person name="Roesemann S."/>
            <person name="Alexander J.E."/>
            <person name="Rich S.A."/>
            <person name="Livny J."/>
            <person name="Vlamakis H."/>
            <person name="Clish C."/>
            <person name="Bullock K."/>
            <person name="Deik A."/>
            <person name="Scott J."/>
            <person name="Pierce K.A."/>
            <person name="Xavier R.J."/>
            <person name="Alm E.J."/>
        </authorList>
    </citation>
    <scope>NUCLEOTIDE SEQUENCE [LARGE SCALE GENOMIC DNA]</scope>
    <source>
        <strain evidence="2 3">BIOML-A266</strain>
    </source>
</reference>
<dbReference type="RefSeq" id="WP_130065747.1">
    <property type="nucleotide sequence ID" value="NZ_AP031440.1"/>
</dbReference>
<accession>A0A5B3GQW9</accession>
<protein>
    <recommendedName>
        <fullName evidence="4">Toxin-antitoxin system YwqK family antitoxin</fullName>
    </recommendedName>
</protein>
<feature type="signal peptide" evidence="1">
    <location>
        <begin position="1"/>
        <end position="22"/>
    </location>
</feature>
<name>A0A5B3GQW9_9BACT</name>
<evidence type="ECO:0008006" key="4">
    <source>
        <dbReference type="Google" id="ProtNLM"/>
    </source>
</evidence>
<evidence type="ECO:0000313" key="3">
    <source>
        <dbReference type="Proteomes" id="UP000322940"/>
    </source>
</evidence>
<evidence type="ECO:0000313" key="2">
    <source>
        <dbReference type="EMBL" id="KAA2376155.1"/>
    </source>
</evidence>